<dbReference type="AlphaFoldDB" id="A0A7W7H4G5"/>
<reference evidence="2 3" key="1">
    <citation type="submission" date="2020-08" db="EMBL/GenBank/DDBJ databases">
        <title>Sequencing the genomes of 1000 actinobacteria strains.</title>
        <authorList>
            <person name="Klenk H.-P."/>
        </authorList>
    </citation>
    <scope>NUCLEOTIDE SEQUENCE [LARGE SCALE GENOMIC DNA]</scope>
    <source>
        <strain evidence="2 3">DSM 45809</strain>
    </source>
</reference>
<protein>
    <submittedName>
        <fullName evidence="2">Hemerythrin-like domain-containing protein</fullName>
    </submittedName>
</protein>
<dbReference type="Proteomes" id="UP000546162">
    <property type="component" value="Unassembled WGS sequence"/>
</dbReference>
<dbReference type="InterPro" id="IPR053206">
    <property type="entry name" value="Dimeric_xanthone_biosynth"/>
</dbReference>
<evidence type="ECO:0000313" key="2">
    <source>
        <dbReference type="EMBL" id="MBB4743840.1"/>
    </source>
</evidence>
<dbReference type="Pfam" id="PF01814">
    <property type="entry name" value="Hemerythrin"/>
    <property type="match status" value="1"/>
</dbReference>
<dbReference type="PANTHER" id="PTHR38048">
    <property type="entry name" value="EXPRESSED PROTEIN"/>
    <property type="match status" value="1"/>
</dbReference>
<evidence type="ECO:0000259" key="1">
    <source>
        <dbReference type="Pfam" id="PF01814"/>
    </source>
</evidence>
<evidence type="ECO:0000313" key="3">
    <source>
        <dbReference type="Proteomes" id="UP000546162"/>
    </source>
</evidence>
<sequence>MIMIHRVFRREAAQLQHYVGATATGDVARARQLAEVIREYIGGLHHHHSGEDQLIWPLLHERARLHDDLVSLMERQHRDLDDTLTTVEELLPRWAGTAADPDRAALITALTEHQRVLHQHLTDEETKVMPLVEQHLALAEWERVGRNGLENMPKNKVFLALGAILEDATPEERAEFMKKVPLAGRIAWKLIGQRQYRTWRASVSGQQA</sequence>
<name>A0A7W7H4G5_9ACTN</name>
<gene>
    <name evidence="2" type="ORF">BJY16_007299</name>
</gene>
<organism evidence="2 3">
    <name type="scientific">Actinoplanes octamycinicus</name>
    <dbReference type="NCBI Taxonomy" id="135948"/>
    <lineage>
        <taxon>Bacteria</taxon>
        <taxon>Bacillati</taxon>
        <taxon>Actinomycetota</taxon>
        <taxon>Actinomycetes</taxon>
        <taxon>Micromonosporales</taxon>
        <taxon>Micromonosporaceae</taxon>
        <taxon>Actinoplanes</taxon>
    </lineage>
</organism>
<dbReference type="InterPro" id="IPR012312">
    <property type="entry name" value="Hemerythrin-like"/>
</dbReference>
<dbReference type="EMBL" id="JACHNB010000001">
    <property type="protein sequence ID" value="MBB4743840.1"/>
    <property type="molecule type" value="Genomic_DNA"/>
</dbReference>
<proteinExistence type="predicted"/>
<feature type="domain" description="Hemerythrin-like" evidence="1">
    <location>
        <begin position="5"/>
        <end position="132"/>
    </location>
</feature>
<dbReference type="PANTHER" id="PTHR38048:SF2">
    <property type="entry name" value="HEMERYTHRIN-LIKE DOMAIN-CONTAINING PROTEIN"/>
    <property type="match status" value="1"/>
</dbReference>
<dbReference type="CDD" id="cd12108">
    <property type="entry name" value="Hr-like"/>
    <property type="match status" value="1"/>
</dbReference>
<keyword evidence="3" id="KW-1185">Reference proteome</keyword>
<dbReference type="RefSeq" id="WP_185044086.1">
    <property type="nucleotide sequence ID" value="NZ_BAABFG010000005.1"/>
</dbReference>
<comment type="caution">
    <text evidence="2">The sequence shown here is derived from an EMBL/GenBank/DDBJ whole genome shotgun (WGS) entry which is preliminary data.</text>
</comment>
<accession>A0A7W7H4G5</accession>
<dbReference type="Gene3D" id="1.20.120.520">
    <property type="entry name" value="nmb1532 protein domain like"/>
    <property type="match status" value="1"/>
</dbReference>